<reference evidence="1 2" key="1">
    <citation type="submission" date="2023-10" db="EMBL/GenBank/DDBJ databases">
        <title>Chromosome-scale genome assembly provides insights into flower coloration mechanisms of Canna indica.</title>
        <authorList>
            <person name="Li C."/>
        </authorList>
    </citation>
    <scope>NUCLEOTIDE SEQUENCE [LARGE SCALE GENOMIC DNA]</scope>
    <source>
        <tissue evidence="1">Flower</tissue>
    </source>
</reference>
<evidence type="ECO:0000313" key="1">
    <source>
        <dbReference type="EMBL" id="WOK97685.1"/>
    </source>
</evidence>
<evidence type="ECO:0000313" key="2">
    <source>
        <dbReference type="Proteomes" id="UP001327560"/>
    </source>
</evidence>
<organism evidence="1 2">
    <name type="scientific">Canna indica</name>
    <name type="common">Indian-shot</name>
    <dbReference type="NCBI Taxonomy" id="4628"/>
    <lineage>
        <taxon>Eukaryota</taxon>
        <taxon>Viridiplantae</taxon>
        <taxon>Streptophyta</taxon>
        <taxon>Embryophyta</taxon>
        <taxon>Tracheophyta</taxon>
        <taxon>Spermatophyta</taxon>
        <taxon>Magnoliopsida</taxon>
        <taxon>Liliopsida</taxon>
        <taxon>Zingiberales</taxon>
        <taxon>Cannaceae</taxon>
        <taxon>Canna</taxon>
    </lineage>
</organism>
<name>A0AAQ3K1E3_9LILI</name>
<sequence length="109" mass="12088">MEALVLVFPFPLLGHVNYMLKLAELFSLIVLQDTFLNNHHNHRLLARNSGAYARLVRRPTFRFLSIIGAYARLAVAGPGRVASDQLGKTLQVKIFSSISTPMAAKDGRP</sequence>
<protein>
    <submittedName>
        <fullName evidence="1">Uncharacterized protein</fullName>
    </submittedName>
</protein>
<keyword evidence="2" id="KW-1185">Reference proteome</keyword>
<dbReference type="EMBL" id="CP136891">
    <property type="protein sequence ID" value="WOK97685.1"/>
    <property type="molecule type" value="Genomic_DNA"/>
</dbReference>
<accession>A0AAQ3K1E3</accession>
<dbReference type="AlphaFoldDB" id="A0AAQ3K1E3"/>
<gene>
    <name evidence="1" type="ORF">Cni_G06393</name>
</gene>
<dbReference type="Proteomes" id="UP001327560">
    <property type="component" value="Chromosome 2"/>
</dbReference>
<proteinExistence type="predicted"/>
<dbReference type="Gene3D" id="3.40.50.2000">
    <property type="entry name" value="Glycogen Phosphorylase B"/>
    <property type="match status" value="1"/>
</dbReference>